<evidence type="ECO:0000313" key="4">
    <source>
        <dbReference type="Proteomes" id="UP000315577"/>
    </source>
</evidence>
<keyword evidence="4" id="KW-1185">Reference proteome</keyword>
<dbReference type="EMBL" id="VJNC01000006">
    <property type="protein sequence ID" value="TSE22376.1"/>
    <property type="molecule type" value="Genomic_DNA"/>
</dbReference>
<protein>
    <submittedName>
        <fullName evidence="1">Uncharacterized protein</fullName>
    </submittedName>
</protein>
<dbReference type="Proteomes" id="UP000315577">
    <property type="component" value="Unassembled WGS sequence"/>
</dbReference>
<dbReference type="EMBL" id="SMAH01000011">
    <property type="protein sequence ID" value="TCS97142.1"/>
    <property type="molecule type" value="Genomic_DNA"/>
</dbReference>
<proteinExistence type="predicted"/>
<organism evidence="1 3">
    <name type="scientific">Tepidimonas ignava</name>
    <dbReference type="NCBI Taxonomy" id="114249"/>
    <lineage>
        <taxon>Bacteria</taxon>
        <taxon>Pseudomonadati</taxon>
        <taxon>Pseudomonadota</taxon>
        <taxon>Betaproteobacteria</taxon>
        <taxon>Burkholderiales</taxon>
        <taxon>Tepidimonas</taxon>
    </lineage>
</organism>
<sequence length="324" mass="36384">MPTVRHWIIAHACADDPALLAELPTLALPALQRWLALAPVVGEALHGPHTLNAPHEQALARALGWPEQVDPYPWAGWHAQRPGAPCAWLVPCHWHASLDHMVVLPPEALQLDANEARALREAWAPYAASEGLELLGDEPTRWLARGALLARWPVPSLARVAHRRLQTWWDDHSDDPVARRLLRVLEEAQMLWHDHPVNEARRARGLPTVNALWVEGAGVWSGQGPSPAEAPARVWHDLTPAALAGDAAAWRDAWQRLDQEHLGPWLQAALDDGQPRWLTLCGERGWRCWRLDPGSAAPPPRRRWWPWPRRAPNAQPTSPWWIGL</sequence>
<dbReference type="AlphaFoldDB" id="A0A4R3LBM9"/>
<accession>A0A4R3LBM9</accession>
<comment type="caution">
    <text evidence="1">The sequence shown here is derived from an EMBL/GenBank/DDBJ whole genome shotgun (WGS) entry which is preliminary data.</text>
</comment>
<gene>
    <name evidence="1" type="ORF">EDC36_111106</name>
    <name evidence="2" type="ORF">Tigna_01208</name>
</gene>
<reference evidence="2 4" key="2">
    <citation type="submission" date="2019-07" db="EMBL/GenBank/DDBJ databases">
        <title>Tepidimonas ignava SPS-1037 draft genome.</title>
        <authorList>
            <person name="Da Costa M.S."/>
            <person name="Froufe H.J.C."/>
            <person name="Egas C."/>
            <person name="Albuquerque L."/>
        </authorList>
    </citation>
    <scope>NUCLEOTIDE SEQUENCE [LARGE SCALE GENOMIC DNA]</scope>
    <source>
        <strain evidence="2 4">SPS-1037</strain>
    </source>
</reference>
<evidence type="ECO:0000313" key="2">
    <source>
        <dbReference type="EMBL" id="TSE22376.1"/>
    </source>
</evidence>
<dbReference type="Proteomes" id="UP000295536">
    <property type="component" value="Unassembled WGS sequence"/>
</dbReference>
<reference evidence="1 3" key="1">
    <citation type="submission" date="2019-03" db="EMBL/GenBank/DDBJ databases">
        <title>Genomic Encyclopedia of Type Strains, Phase IV (KMG-IV): sequencing the most valuable type-strain genomes for metagenomic binning, comparative biology and taxonomic classification.</title>
        <authorList>
            <person name="Goeker M."/>
        </authorList>
    </citation>
    <scope>NUCLEOTIDE SEQUENCE [LARGE SCALE GENOMIC DNA]</scope>
    <source>
        <strain evidence="1 3">DSM 12034</strain>
    </source>
</reference>
<evidence type="ECO:0000313" key="1">
    <source>
        <dbReference type="EMBL" id="TCS97142.1"/>
    </source>
</evidence>
<dbReference type="OrthoDB" id="5295974at2"/>
<name>A0A4R3LBM9_9BURK</name>
<dbReference type="RefSeq" id="WP_132963024.1">
    <property type="nucleotide sequence ID" value="NZ_DAIPFN010000020.1"/>
</dbReference>
<evidence type="ECO:0000313" key="3">
    <source>
        <dbReference type="Proteomes" id="UP000295536"/>
    </source>
</evidence>